<keyword evidence="6" id="KW-0963">Cytoplasm</keyword>
<keyword evidence="19" id="KW-1185">Reference proteome</keyword>
<dbReference type="GO" id="GO:0005886">
    <property type="term" value="C:plasma membrane"/>
    <property type="evidence" value="ECO:0007669"/>
    <property type="project" value="UniProtKB-SubCell"/>
</dbReference>
<evidence type="ECO:0000256" key="3">
    <source>
        <dbReference type="ARBA" id="ARBA00004496"/>
    </source>
</evidence>
<gene>
    <name evidence="18" type="primary">Acey_s0100.g3280</name>
    <name evidence="18" type="synonym">Acey-pbo-1</name>
    <name evidence="18" type="ORF">Y032_0100g3280</name>
</gene>
<dbReference type="InterPro" id="IPR018247">
    <property type="entry name" value="EF_Hand_1_Ca_BS"/>
</dbReference>
<evidence type="ECO:0000256" key="14">
    <source>
        <dbReference type="ARBA" id="ARBA00023242"/>
    </source>
</evidence>
<dbReference type="AlphaFoldDB" id="A0A016TI68"/>
<keyword evidence="12" id="KW-0653">Protein transport</keyword>
<evidence type="ECO:0000256" key="5">
    <source>
        <dbReference type="ARBA" id="ARBA00022475"/>
    </source>
</evidence>
<keyword evidence="8" id="KW-0519">Myristate</keyword>
<evidence type="ECO:0000256" key="4">
    <source>
        <dbReference type="ARBA" id="ARBA00022448"/>
    </source>
</evidence>
<evidence type="ECO:0000256" key="13">
    <source>
        <dbReference type="ARBA" id="ARBA00023136"/>
    </source>
</evidence>
<dbReference type="GO" id="GO:0005634">
    <property type="term" value="C:nucleus"/>
    <property type="evidence" value="ECO:0007669"/>
    <property type="project" value="UniProtKB-SubCell"/>
</dbReference>
<evidence type="ECO:0000256" key="7">
    <source>
        <dbReference type="ARBA" id="ARBA00022553"/>
    </source>
</evidence>
<evidence type="ECO:0000256" key="1">
    <source>
        <dbReference type="ARBA" id="ARBA00004123"/>
    </source>
</evidence>
<dbReference type="Pfam" id="PF13499">
    <property type="entry name" value="EF-hand_7"/>
    <property type="match status" value="1"/>
</dbReference>
<keyword evidence="5" id="KW-1003">Cell membrane</keyword>
<keyword evidence="4" id="KW-0813">Transport</keyword>
<evidence type="ECO:0000313" key="19">
    <source>
        <dbReference type="Proteomes" id="UP000024635"/>
    </source>
</evidence>
<evidence type="ECO:0000256" key="12">
    <source>
        <dbReference type="ARBA" id="ARBA00022927"/>
    </source>
</evidence>
<organism evidence="18 19">
    <name type="scientific">Ancylostoma ceylanicum</name>
    <dbReference type="NCBI Taxonomy" id="53326"/>
    <lineage>
        <taxon>Eukaryota</taxon>
        <taxon>Metazoa</taxon>
        <taxon>Ecdysozoa</taxon>
        <taxon>Nematoda</taxon>
        <taxon>Chromadorea</taxon>
        <taxon>Rhabditida</taxon>
        <taxon>Rhabditina</taxon>
        <taxon>Rhabditomorpha</taxon>
        <taxon>Strongyloidea</taxon>
        <taxon>Ancylostomatidae</taxon>
        <taxon>Ancylostomatinae</taxon>
        <taxon>Ancylostoma</taxon>
    </lineage>
</organism>
<keyword evidence="9" id="KW-0479">Metal-binding</keyword>
<keyword evidence="11" id="KW-0106">Calcium</keyword>
<dbReference type="EMBL" id="JARK01001436">
    <property type="protein sequence ID" value="EYC02411.1"/>
    <property type="molecule type" value="Genomic_DNA"/>
</dbReference>
<evidence type="ECO:0000256" key="2">
    <source>
        <dbReference type="ARBA" id="ARBA00004236"/>
    </source>
</evidence>
<dbReference type="PANTHER" id="PTHR46002">
    <property type="entry name" value="EG:114D9.1 PROTEIN-RELATED"/>
    <property type="match status" value="1"/>
</dbReference>
<dbReference type="InterPro" id="IPR051875">
    <property type="entry name" value="Calcineurin_B_homologous"/>
</dbReference>
<feature type="domain" description="EF-hand" evidence="17">
    <location>
        <begin position="207"/>
        <end position="242"/>
    </location>
</feature>
<dbReference type="STRING" id="53326.A0A016TI68"/>
<dbReference type="GO" id="GO:0005509">
    <property type="term" value="F:calcium ion binding"/>
    <property type="evidence" value="ECO:0007669"/>
    <property type="project" value="InterPro"/>
</dbReference>
<comment type="caution">
    <text evidence="18">The sequence shown here is derived from an EMBL/GenBank/DDBJ whole genome shotgun (WGS) entry which is preliminary data.</text>
</comment>
<dbReference type="PROSITE" id="PS00018">
    <property type="entry name" value="EF_HAND_1"/>
    <property type="match status" value="2"/>
</dbReference>
<evidence type="ECO:0000256" key="8">
    <source>
        <dbReference type="ARBA" id="ARBA00022707"/>
    </source>
</evidence>
<dbReference type="PROSITE" id="PS50222">
    <property type="entry name" value="EF_HAND_2"/>
    <property type="match status" value="2"/>
</dbReference>
<dbReference type="Proteomes" id="UP000024635">
    <property type="component" value="Unassembled WGS sequence"/>
</dbReference>
<comment type="similarity">
    <text evidence="16">Belongs to the calcineurin regulatory subunit family. CHP subfamily.</text>
</comment>
<comment type="subcellular location">
    <subcellularLocation>
        <location evidence="2">Cell membrane</location>
    </subcellularLocation>
    <subcellularLocation>
        <location evidence="3">Cytoplasm</location>
    </subcellularLocation>
    <subcellularLocation>
        <location evidence="1">Nucleus</location>
    </subcellularLocation>
</comment>
<dbReference type="SUPFAM" id="SSF47473">
    <property type="entry name" value="EF-hand"/>
    <property type="match status" value="1"/>
</dbReference>
<protein>
    <recommendedName>
        <fullName evidence="17">EF-hand domain-containing protein</fullName>
    </recommendedName>
</protein>
<keyword evidence="15" id="KW-0449">Lipoprotein</keyword>
<feature type="domain" description="EF-hand" evidence="17">
    <location>
        <begin position="166"/>
        <end position="201"/>
    </location>
</feature>
<dbReference type="CDD" id="cd00051">
    <property type="entry name" value="EFh"/>
    <property type="match status" value="1"/>
</dbReference>
<keyword evidence="14" id="KW-0539">Nucleus</keyword>
<dbReference type="InterPro" id="IPR011992">
    <property type="entry name" value="EF-hand-dom_pair"/>
</dbReference>
<evidence type="ECO:0000256" key="6">
    <source>
        <dbReference type="ARBA" id="ARBA00022490"/>
    </source>
</evidence>
<dbReference type="GO" id="GO:0015031">
    <property type="term" value="P:protein transport"/>
    <property type="evidence" value="ECO:0007669"/>
    <property type="project" value="UniProtKB-KW"/>
</dbReference>
<name>A0A016TI68_9BILA</name>
<keyword evidence="7" id="KW-0597">Phosphoprotein</keyword>
<sequence length="251" mass="28675">MNVSRRILRRDGASRDVLWSRSLGGCISSRRKSGCNQTTLIGGFGPPVTPTWLTRTALIVNRPCYGIDAIRVLTDGLSRSGIATLYKRFLSLATHRDKATNEHFLTEADFQNIAELQQNPLGQRIIDAFFADAEVVERRKVYFRDFVKVLSHFRPINKNKPHPWNSREAKLRFAFTMYDLNKSGTITKDEFKDILQMMIGANVPEEQVNSIADRTMREADKDGDGCITFAEFCHAMEKTDIEQKMSFRFLT</sequence>
<dbReference type="Gene3D" id="1.10.238.10">
    <property type="entry name" value="EF-hand"/>
    <property type="match status" value="1"/>
</dbReference>
<reference evidence="19" key="1">
    <citation type="journal article" date="2015" name="Nat. Genet.">
        <title>The genome and transcriptome of the zoonotic hookworm Ancylostoma ceylanicum identify infection-specific gene families.</title>
        <authorList>
            <person name="Schwarz E.M."/>
            <person name="Hu Y."/>
            <person name="Antoshechkin I."/>
            <person name="Miller M.M."/>
            <person name="Sternberg P.W."/>
            <person name="Aroian R.V."/>
        </authorList>
    </citation>
    <scope>NUCLEOTIDE SEQUENCE</scope>
    <source>
        <strain evidence="19">HY135</strain>
    </source>
</reference>
<dbReference type="InterPro" id="IPR002048">
    <property type="entry name" value="EF_hand_dom"/>
</dbReference>
<proteinExistence type="inferred from homology"/>
<dbReference type="SMART" id="SM00054">
    <property type="entry name" value="EFh"/>
    <property type="match status" value="2"/>
</dbReference>
<evidence type="ECO:0000256" key="16">
    <source>
        <dbReference type="ARBA" id="ARBA00038164"/>
    </source>
</evidence>
<dbReference type="GO" id="GO:0005737">
    <property type="term" value="C:cytoplasm"/>
    <property type="evidence" value="ECO:0007669"/>
    <property type="project" value="UniProtKB-SubCell"/>
</dbReference>
<dbReference type="OrthoDB" id="191686at2759"/>
<keyword evidence="13" id="KW-0472">Membrane</keyword>
<evidence type="ECO:0000256" key="9">
    <source>
        <dbReference type="ARBA" id="ARBA00022723"/>
    </source>
</evidence>
<evidence type="ECO:0000256" key="11">
    <source>
        <dbReference type="ARBA" id="ARBA00022837"/>
    </source>
</evidence>
<keyword evidence="10" id="KW-0677">Repeat</keyword>
<evidence type="ECO:0000259" key="17">
    <source>
        <dbReference type="PROSITE" id="PS50222"/>
    </source>
</evidence>
<evidence type="ECO:0000313" key="18">
    <source>
        <dbReference type="EMBL" id="EYC02411.1"/>
    </source>
</evidence>
<evidence type="ECO:0000256" key="10">
    <source>
        <dbReference type="ARBA" id="ARBA00022737"/>
    </source>
</evidence>
<evidence type="ECO:0000256" key="15">
    <source>
        <dbReference type="ARBA" id="ARBA00023288"/>
    </source>
</evidence>
<accession>A0A016TI68</accession>